<dbReference type="GO" id="GO:0005886">
    <property type="term" value="C:plasma membrane"/>
    <property type="evidence" value="ECO:0007669"/>
    <property type="project" value="TreeGrafter"/>
</dbReference>
<accession>A0A8H3ID77</accession>
<dbReference type="Gene3D" id="3.80.20.20">
    <property type="entry name" value="Receptor L-domain"/>
    <property type="match status" value="1"/>
</dbReference>
<dbReference type="InterPro" id="IPR051648">
    <property type="entry name" value="CWI-Assembly_Regulator"/>
</dbReference>
<evidence type="ECO:0000256" key="3">
    <source>
        <dbReference type="ARBA" id="ARBA00022525"/>
    </source>
</evidence>
<keyword evidence="2" id="KW-0134">Cell wall</keyword>
<dbReference type="Pfam" id="PF13306">
    <property type="entry name" value="LRR_5"/>
    <property type="match status" value="2"/>
</dbReference>
<evidence type="ECO:0000256" key="7">
    <source>
        <dbReference type="SAM" id="SignalP"/>
    </source>
</evidence>
<feature type="chain" id="PRO_5034945847" evidence="7">
    <location>
        <begin position="20"/>
        <end position="406"/>
    </location>
</feature>
<dbReference type="SUPFAM" id="SSF52058">
    <property type="entry name" value="L domain-like"/>
    <property type="match status" value="2"/>
</dbReference>
<evidence type="ECO:0000256" key="2">
    <source>
        <dbReference type="ARBA" id="ARBA00022512"/>
    </source>
</evidence>
<dbReference type="OrthoDB" id="536881at2759"/>
<dbReference type="Pfam" id="PF12454">
    <property type="entry name" value="Ecm33"/>
    <property type="match status" value="1"/>
</dbReference>
<dbReference type="AlphaFoldDB" id="A0A8H3ID77"/>
<dbReference type="InterPro" id="IPR026906">
    <property type="entry name" value="LRR_5"/>
</dbReference>
<dbReference type="GO" id="GO:0009277">
    <property type="term" value="C:fungal-type cell wall"/>
    <property type="evidence" value="ECO:0007669"/>
    <property type="project" value="TreeGrafter"/>
</dbReference>
<sequence>MVIITYLLPALAFASSAIAQCSNAATLTITASADASVLAACTTYSGSVAIPTGLATPQDTNGHQQLSVDGVQVITGNLTVTNAIMLSSLSFGDLKSLGGFELGSLTVLSELSFPQLTQVSSMNFTALPALQQMSFGGTGITQADSVLITNTGLSSLQGINNLQSVSTFNVNNNAALQNISLQVTSIKNSLDIEANDGYVSGLTTTFPMLQTAQNMTFRNCSSVLLPSLANVTQDLGFYGNTMTSFAAPNLTTVGGLIFVDNTDLTNISIPGLVSVNGSYQIANNTMLKQINGFQKLSVIKGALDFNGNFTEVDLPALTQVQGAFNMQSSGQLDCSAFEADSTTKQVIKGHYVCSGSVSKPGGAGTSASASSTSKPTGKSSAGHIEANFPAVMGGTSLIAGLLQLIL</sequence>
<name>A0A8H3ID77_9LECA</name>
<comment type="caution">
    <text evidence="8">The sequence shown here is derived from an EMBL/GenBank/DDBJ whole genome shotgun (WGS) entry which is preliminary data.</text>
</comment>
<dbReference type="InterPro" id="IPR036941">
    <property type="entry name" value="Rcpt_L-dom_sf"/>
</dbReference>
<keyword evidence="4 7" id="KW-0732">Signal</keyword>
<evidence type="ECO:0000313" key="8">
    <source>
        <dbReference type="EMBL" id="CAF9914168.1"/>
    </source>
</evidence>
<keyword evidence="3" id="KW-0964">Secreted</keyword>
<keyword evidence="9" id="KW-1185">Reference proteome</keyword>
<keyword evidence="5" id="KW-0325">Glycoprotein</keyword>
<evidence type="ECO:0000256" key="4">
    <source>
        <dbReference type="ARBA" id="ARBA00022729"/>
    </source>
</evidence>
<dbReference type="Proteomes" id="UP000664203">
    <property type="component" value="Unassembled WGS sequence"/>
</dbReference>
<dbReference type="GO" id="GO:0031505">
    <property type="term" value="P:fungal-type cell wall organization"/>
    <property type="evidence" value="ECO:0007669"/>
    <property type="project" value="TreeGrafter"/>
</dbReference>
<dbReference type="PANTHER" id="PTHR31018:SF3">
    <property type="entry name" value="RECEPTOR PROTEIN-TYROSINE KINASE"/>
    <property type="match status" value="1"/>
</dbReference>
<feature type="region of interest" description="Disordered" evidence="6">
    <location>
        <begin position="359"/>
        <end position="380"/>
    </location>
</feature>
<dbReference type="InterPro" id="IPR032675">
    <property type="entry name" value="LRR_dom_sf"/>
</dbReference>
<evidence type="ECO:0000313" key="9">
    <source>
        <dbReference type="Proteomes" id="UP000664203"/>
    </source>
</evidence>
<evidence type="ECO:0000256" key="5">
    <source>
        <dbReference type="ARBA" id="ARBA00023180"/>
    </source>
</evidence>
<proteinExistence type="predicted"/>
<dbReference type="GO" id="GO:0009986">
    <property type="term" value="C:cell surface"/>
    <property type="evidence" value="ECO:0007669"/>
    <property type="project" value="TreeGrafter"/>
</dbReference>
<dbReference type="PANTHER" id="PTHR31018">
    <property type="entry name" value="SPORULATION-SPECIFIC PROTEIN-RELATED"/>
    <property type="match status" value="1"/>
</dbReference>
<organism evidence="8 9">
    <name type="scientific">Alectoria fallacina</name>
    <dbReference type="NCBI Taxonomy" id="1903189"/>
    <lineage>
        <taxon>Eukaryota</taxon>
        <taxon>Fungi</taxon>
        <taxon>Dikarya</taxon>
        <taxon>Ascomycota</taxon>
        <taxon>Pezizomycotina</taxon>
        <taxon>Lecanoromycetes</taxon>
        <taxon>OSLEUM clade</taxon>
        <taxon>Lecanoromycetidae</taxon>
        <taxon>Lecanorales</taxon>
        <taxon>Lecanorineae</taxon>
        <taxon>Parmeliaceae</taxon>
        <taxon>Alectoria</taxon>
    </lineage>
</organism>
<evidence type="ECO:0000256" key="1">
    <source>
        <dbReference type="ARBA" id="ARBA00004191"/>
    </source>
</evidence>
<feature type="signal peptide" evidence="7">
    <location>
        <begin position="1"/>
        <end position="19"/>
    </location>
</feature>
<protein>
    <submittedName>
        <fullName evidence="8">Uncharacterized protein</fullName>
    </submittedName>
</protein>
<comment type="subcellular location">
    <subcellularLocation>
        <location evidence="1">Secreted</location>
        <location evidence="1">Cell wall</location>
    </subcellularLocation>
</comment>
<dbReference type="EMBL" id="CAJPDR010000071">
    <property type="protein sequence ID" value="CAF9914168.1"/>
    <property type="molecule type" value="Genomic_DNA"/>
</dbReference>
<dbReference type="Gene3D" id="3.80.10.10">
    <property type="entry name" value="Ribonuclease Inhibitor"/>
    <property type="match status" value="1"/>
</dbReference>
<feature type="compositionally biased region" description="Low complexity" evidence="6">
    <location>
        <begin position="365"/>
        <end position="380"/>
    </location>
</feature>
<evidence type="ECO:0000256" key="6">
    <source>
        <dbReference type="SAM" id="MobiDB-lite"/>
    </source>
</evidence>
<reference evidence="8" key="1">
    <citation type="submission" date="2021-03" db="EMBL/GenBank/DDBJ databases">
        <authorList>
            <person name="Tagirdzhanova G."/>
        </authorList>
    </citation>
    <scope>NUCLEOTIDE SEQUENCE</scope>
</reference>
<gene>
    <name evidence="8" type="ORF">ALECFALPRED_009448</name>
</gene>